<evidence type="ECO:0000256" key="5">
    <source>
        <dbReference type="ARBA" id="ARBA00023136"/>
    </source>
</evidence>
<keyword evidence="3 6" id="KW-0812">Transmembrane</keyword>
<feature type="transmembrane region" description="Helical" evidence="6">
    <location>
        <begin position="29"/>
        <end position="46"/>
    </location>
</feature>
<keyword evidence="5 6" id="KW-0472">Membrane</keyword>
<feature type="transmembrane region" description="Helical" evidence="6">
    <location>
        <begin position="301"/>
        <end position="322"/>
    </location>
</feature>
<accession>A0A7C5QN79</accession>
<evidence type="ECO:0000256" key="2">
    <source>
        <dbReference type="ARBA" id="ARBA00022475"/>
    </source>
</evidence>
<name>A0A7C5QN79_9PROT</name>
<feature type="transmembrane region" description="Helical" evidence="6">
    <location>
        <begin position="275"/>
        <end position="295"/>
    </location>
</feature>
<evidence type="ECO:0000256" key="3">
    <source>
        <dbReference type="ARBA" id="ARBA00022692"/>
    </source>
</evidence>
<evidence type="ECO:0000256" key="1">
    <source>
        <dbReference type="ARBA" id="ARBA00004651"/>
    </source>
</evidence>
<protein>
    <submittedName>
        <fullName evidence="7">LptF/LptG family permease</fullName>
    </submittedName>
</protein>
<keyword evidence="4 6" id="KW-1133">Transmembrane helix</keyword>
<feature type="transmembrane region" description="Helical" evidence="6">
    <location>
        <begin position="67"/>
        <end position="88"/>
    </location>
</feature>
<dbReference type="GO" id="GO:0015920">
    <property type="term" value="P:lipopolysaccharide transport"/>
    <property type="evidence" value="ECO:0007669"/>
    <property type="project" value="TreeGrafter"/>
</dbReference>
<dbReference type="Pfam" id="PF03739">
    <property type="entry name" value="LptF_LptG"/>
    <property type="match status" value="1"/>
</dbReference>
<feature type="transmembrane region" description="Helical" evidence="6">
    <location>
        <begin position="244"/>
        <end position="263"/>
    </location>
</feature>
<dbReference type="Proteomes" id="UP000885830">
    <property type="component" value="Unassembled WGS sequence"/>
</dbReference>
<dbReference type="EMBL" id="DRMJ01000019">
    <property type="protein sequence ID" value="HHL42041.1"/>
    <property type="molecule type" value="Genomic_DNA"/>
</dbReference>
<comment type="subcellular location">
    <subcellularLocation>
        <location evidence="1">Cell membrane</location>
        <topology evidence="1">Multi-pass membrane protein</topology>
    </subcellularLocation>
</comment>
<sequence length="328" mass="35958">RNMDKDANANLLTMVILVILNAPRLVEQTIPFVVLFGTMGALFVLNKRSEMIVMRASGVSAWRFLKPAVFVTASLGIIWSVAFNPLAAKSGQKYENVMAATSKGAGDIAHEDKDIWLREGTETTQVVIHARSVDLPRHTLKDAVFYYFDLGDDRRPIFSARYDAKTAELKPGFWVLSDVIINENGEAPVMQDTLSKSTQISLETLRNRSQAKNTPPFWQIRKEIRAAKKAGFDPTPLILHFHKLLALPITLIAMTIIAACASLNMTREGGTLKLLIIGGALGFGGYFADSIVSAFGETQTLPPVLAAWAVPIFVLLLGLAFLSKIEDG</sequence>
<dbReference type="GO" id="GO:0043190">
    <property type="term" value="C:ATP-binding cassette (ABC) transporter complex"/>
    <property type="evidence" value="ECO:0007669"/>
    <property type="project" value="TreeGrafter"/>
</dbReference>
<keyword evidence="2" id="KW-1003">Cell membrane</keyword>
<organism evidence="7">
    <name type="scientific">Hellea balneolensis</name>
    <dbReference type="NCBI Taxonomy" id="287478"/>
    <lineage>
        <taxon>Bacteria</taxon>
        <taxon>Pseudomonadati</taxon>
        <taxon>Pseudomonadota</taxon>
        <taxon>Alphaproteobacteria</taxon>
        <taxon>Maricaulales</taxon>
        <taxon>Robiginitomaculaceae</taxon>
        <taxon>Hellea</taxon>
    </lineage>
</organism>
<proteinExistence type="predicted"/>
<reference evidence="7" key="1">
    <citation type="journal article" date="2020" name="mSystems">
        <title>Genome- and Community-Level Interaction Insights into Carbon Utilization and Element Cycling Functions of Hydrothermarchaeota in Hydrothermal Sediment.</title>
        <authorList>
            <person name="Zhou Z."/>
            <person name="Liu Y."/>
            <person name="Xu W."/>
            <person name="Pan J."/>
            <person name="Luo Z.H."/>
            <person name="Li M."/>
        </authorList>
    </citation>
    <scope>NUCLEOTIDE SEQUENCE [LARGE SCALE GENOMIC DNA]</scope>
    <source>
        <strain evidence="7">HyVt-485</strain>
    </source>
</reference>
<gene>
    <name evidence="7" type="ORF">ENJ42_00350</name>
</gene>
<dbReference type="InterPro" id="IPR005495">
    <property type="entry name" value="LptG/LptF_permease"/>
</dbReference>
<dbReference type="PANTHER" id="PTHR33529">
    <property type="entry name" value="SLR0882 PROTEIN-RELATED"/>
    <property type="match status" value="1"/>
</dbReference>
<evidence type="ECO:0000256" key="6">
    <source>
        <dbReference type="SAM" id="Phobius"/>
    </source>
</evidence>
<evidence type="ECO:0000313" key="7">
    <source>
        <dbReference type="EMBL" id="HHL42041.1"/>
    </source>
</evidence>
<feature type="non-terminal residue" evidence="7">
    <location>
        <position position="1"/>
    </location>
</feature>
<evidence type="ECO:0000256" key="4">
    <source>
        <dbReference type="ARBA" id="ARBA00022989"/>
    </source>
</evidence>
<comment type="caution">
    <text evidence="7">The sequence shown here is derived from an EMBL/GenBank/DDBJ whole genome shotgun (WGS) entry which is preliminary data.</text>
</comment>
<dbReference type="AlphaFoldDB" id="A0A7C5QN79"/>
<feature type="transmembrane region" description="Helical" evidence="6">
    <location>
        <begin position="7"/>
        <end position="23"/>
    </location>
</feature>
<dbReference type="PANTHER" id="PTHR33529:SF2">
    <property type="entry name" value="LIPOPOLYSACCHARIDE EXPORT SYSTEM PERMEASE PROTEIN LPTG"/>
    <property type="match status" value="1"/>
</dbReference>